<organism evidence="1 3">
    <name type="scientific">Trichuris suis</name>
    <name type="common">pig whipworm</name>
    <dbReference type="NCBI Taxonomy" id="68888"/>
    <lineage>
        <taxon>Eukaryota</taxon>
        <taxon>Metazoa</taxon>
        <taxon>Ecdysozoa</taxon>
        <taxon>Nematoda</taxon>
        <taxon>Enoplea</taxon>
        <taxon>Dorylaimia</taxon>
        <taxon>Trichinellida</taxon>
        <taxon>Trichuridae</taxon>
        <taxon>Trichuris</taxon>
    </lineage>
</organism>
<evidence type="ECO:0000313" key="3">
    <source>
        <dbReference type="Proteomes" id="UP000030764"/>
    </source>
</evidence>
<evidence type="ECO:0000313" key="1">
    <source>
        <dbReference type="EMBL" id="KFD52881.1"/>
    </source>
</evidence>
<dbReference type="AlphaFoldDB" id="A0A085M6N5"/>
<dbReference type="EMBL" id="KL367507">
    <property type="protein sequence ID" value="KFD68216.1"/>
    <property type="molecule type" value="Genomic_DNA"/>
</dbReference>
<proteinExistence type="predicted"/>
<dbReference type="Proteomes" id="UP000030764">
    <property type="component" value="Unassembled WGS sequence"/>
</dbReference>
<keyword evidence="3" id="KW-1185">Reference proteome</keyword>
<protein>
    <submittedName>
        <fullName evidence="1">Uncharacterized protein</fullName>
    </submittedName>
</protein>
<sequence>MAVLGGAPPVEHEVSLKDCVDFHMEAFRNCSPAGNASYWQKELQLQTQVPTNQLVLPILPDEVKAAISKIPRRSAADPDNVTVGNARGLKEAELLLLLNFGLFYQDVPATFKIFRTVVIPKKGQVRGPADYDCICILSTF</sequence>
<accession>A0A085M6N5</accession>
<gene>
    <name evidence="1" type="ORF">M513_06191</name>
    <name evidence="2" type="ORF">M514_06191</name>
</gene>
<evidence type="ECO:0000313" key="2">
    <source>
        <dbReference type="EMBL" id="KFD68216.1"/>
    </source>
</evidence>
<dbReference type="EMBL" id="KL363222">
    <property type="protein sequence ID" value="KFD52881.1"/>
    <property type="molecule type" value="Genomic_DNA"/>
</dbReference>
<name>A0A085M6N5_9BILA</name>
<reference evidence="1 3" key="1">
    <citation type="journal article" date="2014" name="Nat. Genet.">
        <title>Genome and transcriptome of the porcine whipworm Trichuris suis.</title>
        <authorList>
            <person name="Jex A.R."/>
            <person name="Nejsum P."/>
            <person name="Schwarz E.M."/>
            <person name="Hu L."/>
            <person name="Young N.D."/>
            <person name="Hall R.S."/>
            <person name="Korhonen P.K."/>
            <person name="Liao S."/>
            <person name="Thamsborg S."/>
            <person name="Xia J."/>
            <person name="Xu P."/>
            <person name="Wang S."/>
            <person name="Scheerlinck J.P."/>
            <person name="Hofmann A."/>
            <person name="Sternberg P.W."/>
            <person name="Wang J."/>
            <person name="Gasser R.B."/>
        </authorList>
    </citation>
    <scope>NUCLEOTIDE SEQUENCE [LARGE SCALE GENOMIC DNA]</scope>
    <source>
        <strain evidence="2">DCEP-RM93F</strain>
        <strain evidence="1">DCEP-RM93M</strain>
    </source>
</reference>
<dbReference type="Proteomes" id="UP000030758">
    <property type="component" value="Unassembled WGS sequence"/>
</dbReference>